<dbReference type="SMART" id="SM00345">
    <property type="entry name" value="HTH_GNTR"/>
    <property type="match status" value="1"/>
</dbReference>
<dbReference type="InterPro" id="IPR036390">
    <property type="entry name" value="WH_DNA-bd_sf"/>
</dbReference>
<dbReference type="InterPro" id="IPR000524">
    <property type="entry name" value="Tscrpt_reg_HTH_GntR"/>
</dbReference>
<dbReference type="PROSITE" id="PS50949">
    <property type="entry name" value="HTH_GNTR"/>
    <property type="match status" value="1"/>
</dbReference>
<dbReference type="Gene3D" id="1.10.10.10">
    <property type="entry name" value="Winged helix-like DNA-binding domain superfamily/Winged helix DNA-binding domain"/>
    <property type="match status" value="1"/>
</dbReference>
<dbReference type="PRINTS" id="PR00035">
    <property type="entry name" value="HTHGNTR"/>
</dbReference>
<keyword evidence="2" id="KW-0238">DNA-binding</keyword>
<dbReference type="Pfam" id="PF07729">
    <property type="entry name" value="FCD"/>
    <property type="match status" value="1"/>
</dbReference>
<dbReference type="InterPro" id="IPR008920">
    <property type="entry name" value="TF_FadR/GntR_C"/>
</dbReference>
<evidence type="ECO:0000313" key="6">
    <source>
        <dbReference type="EMBL" id="MBM6575948.1"/>
    </source>
</evidence>
<keyword evidence="7" id="KW-1185">Reference proteome</keyword>
<dbReference type="SMART" id="SM00895">
    <property type="entry name" value="FCD"/>
    <property type="match status" value="1"/>
</dbReference>
<keyword evidence="1" id="KW-0805">Transcription regulation</keyword>
<protein>
    <submittedName>
        <fullName evidence="6">GntR family transcriptional regulator</fullName>
    </submittedName>
</protein>
<dbReference type="EMBL" id="JAFEMC010000002">
    <property type="protein sequence ID" value="MBM6575948.1"/>
    <property type="molecule type" value="Genomic_DNA"/>
</dbReference>
<sequence length="250" mass="28291">MQRKTAETATETEDRPPARKGDRHQEAVTMLRRMILAGELAPGEPLREVALSEQFGTSRTPVREALRTLAAEGLVTLLPNRTVQVSQLDEQAASEVFTVLGALESLAARLACERMGGEDMEVLSELQEDMARYFESRDRPRYLEANRQIHELIVESSGNASLILAWRLLLPRAERARHVSTLDHERWEAAFEEHKLIEQAFRARDVPAIAELMQSHFDNGADSIKNAHRRARREERSRAYQTAAGSTPRK</sequence>
<feature type="region of interest" description="Disordered" evidence="4">
    <location>
        <begin position="1"/>
        <end position="24"/>
    </location>
</feature>
<dbReference type="Gene3D" id="1.20.120.530">
    <property type="entry name" value="GntR ligand-binding domain-like"/>
    <property type="match status" value="1"/>
</dbReference>
<evidence type="ECO:0000256" key="4">
    <source>
        <dbReference type="SAM" id="MobiDB-lite"/>
    </source>
</evidence>
<reference evidence="6 7" key="1">
    <citation type="submission" date="2020-12" db="EMBL/GenBank/DDBJ databases">
        <title>Sphingomonas sp.</title>
        <authorList>
            <person name="Kim M.K."/>
        </authorList>
    </citation>
    <scope>NUCLEOTIDE SEQUENCE [LARGE SCALE GENOMIC DNA]</scope>
    <source>
        <strain evidence="6 7">BT552</strain>
    </source>
</reference>
<gene>
    <name evidence="6" type="ORF">ILT43_06155</name>
</gene>
<evidence type="ECO:0000256" key="3">
    <source>
        <dbReference type="ARBA" id="ARBA00023163"/>
    </source>
</evidence>
<evidence type="ECO:0000256" key="1">
    <source>
        <dbReference type="ARBA" id="ARBA00023015"/>
    </source>
</evidence>
<dbReference type="InterPro" id="IPR011711">
    <property type="entry name" value="GntR_C"/>
</dbReference>
<evidence type="ECO:0000313" key="7">
    <source>
        <dbReference type="Proteomes" id="UP000763641"/>
    </source>
</evidence>
<dbReference type="SUPFAM" id="SSF46785">
    <property type="entry name" value="Winged helix' DNA-binding domain"/>
    <property type="match status" value="1"/>
</dbReference>
<dbReference type="RefSeq" id="WP_204196514.1">
    <property type="nucleotide sequence ID" value="NZ_JAFEMC010000002.1"/>
</dbReference>
<evidence type="ECO:0000259" key="5">
    <source>
        <dbReference type="PROSITE" id="PS50949"/>
    </source>
</evidence>
<comment type="caution">
    <text evidence="6">The sequence shown here is derived from an EMBL/GenBank/DDBJ whole genome shotgun (WGS) entry which is preliminary data.</text>
</comment>
<feature type="domain" description="HTH gntR-type" evidence="5">
    <location>
        <begin position="21"/>
        <end position="88"/>
    </location>
</feature>
<keyword evidence="3" id="KW-0804">Transcription</keyword>
<dbReference type="PANTHER" id="PTHR43537">
    <property type="entry name" value="TRANSCRIPTIONAL REGULATOR, GNTR FAMILY"/>
    <property type="match status" value="1"/>
</dbReference>
<dbReference type="SUPFAM" id="SSF48008">
    <property type="entry name" value="GntR ligand-binding domain-like"/>
    <property type="match status" value="1"/>
</dbReference>
<dbReference type="Pfam" id="PF00392">
    <property type="entry name" value="GntR"/>
    <property type="match status" value="1"/>
</dbReference>
<dbReference type="Proteomes" id="UP000763641">
    <property type="component" value="Unassembled WGS sequence"/>
</dbReference>
<accession>A0ABS2D4V4</accession>
<feature type="region of interest" description="Disordered" evidence="4">
    <location>
        <begin position="220"/>
        <end position="250"/>
    </location>
</feature>
<dbReference type="InterPro" id="IPR036388">
    <property type="entry name" value="WH-like_DNA-bd_sf"/>
</dbReference>
<proteinExistence type="predicted"/>
<evidence type="ECO:0000256" key="2">
    <source>
        <dbReference type="ARBA" id="ARBA00023125"/>
    </source>
</evidence>
<dbReference type="PANTHER" id="PTHR43537:SF50">
    <property type="entry name" value="TRANSCRIPTIONAL REGULATORY PROTEIN"/>
    <property type="match status" value="1"/>
</dbReference>
<name>A0ABS2D4V4_9SPHN</name>
<organism evidence="6 7">
    <name type="scientific">Sphingomonas longa</name>
    <dbReference type="NCBI Taxonomy" id="2778730"/>
    <lineage>
        <taxon>Bacteria</taxon>
        <taxon>Pseudomonadati</taxon>
        <taxon>Pseudomonadota</taxon>
        <taxon>Alphaproteobacteria</taxon>
        <taxon>Sphingomonadales</taxon>
        <taxon>Sphingomonadaceae</taxon>
        <taxon>Sphingomonas</taxon>
    </lineage>
</organism>
<dbReference type="CDD" id="cd07377">
    <property type="entry name" value="WHTH_GntR"/>
    <property type="match status" value="1"/>
</dbReference>